<dbReference type="AlphaFoldDB" id="X0XH12"/>
<reference evidence="1" key="1">
    <citation type="journal article" date="2014" name="Front. Microbiol.">
        <title>High frequency of phylogenetically diverse reductive dehalogenase-homologous genes in deep subseafloor sedimentary metagenomes.</title>
        <authorList>
            <person name="Kawai M."/>
            <person name="Futagami T."/>
            <person name="Toyoda A."/>
            <person name="Takaki Y."/>
            <person name="Nishi S."/>
            <person name="Hori S."/>
            <person name="Arai W."/>
            <person name="Tsubouchi T."/>
            <person name="Morono Y."/>
            <person name="Uchiyama I."/>
            <person name="Ito T."/>
            <person name="Fujiyama A."/>
            <person name="Inagaki F."/>
            <person name="Takami H."/>
        </authorList>
    </citation>
    <scope>NUCLEOTIDE SEQUENCE</scope>
    <source>
        <strain evidence="1">Expedition CK06-06</strain>
    </source>
</reference>
<proteinExistence type="predicted"/>
<accession>X0XH12</accession>
<dbReference type="EMBL" id="BARS01045614">
    <property type="protein sequence ID" value="GAG34707.1"/>
    <property type="molecule type" value="Genomic_DNA"/>
</dbReference>
<sequence>MEQIKMPKATPGVSWRKCKVTKTKLGGYRPSNRYTITFPKDFAEKDEVIEGSFIYNPFEKRITFRLTANSD</sequence>
<protein>
    <submittedName>
        <fullName evidence="1">Uncharacterized protein</fullName>
    </submittedName>
</protein>
<gene>
    <name evidence="1" type="ORF">S01H1_68768</name>
</gene>
<comment type="caution">
    <text evidence="1">The sequence shown here is derived from an EMBL/GenBank/DDBJ whole genome shotgun (WGS) entry which is preliminary data.</text>
</comment>
<evidence type="ECO:0000313" key="1">
    <source>
        <dbReference type="EMBL" id="GAG34707.1"/>
    </source>
</evidence>
<organism evidence="1">
    <name type="scientific">marine sediment metagenome</name>
    <dbReference type="NCBI Taxonomy" id="412755"/>
    <lineage>
        <taxon>unclassified sequences</taxon>
        <taxon>metagenomes</taxon>
        <taxon>ecological metagenomes</taxon>
    </lineage>
</organism>
<name>X0XH12_9ZZZZ</name>